<dbReference type="KEGG" id="ngv:CDO52_06725"/>
<dbReference type="EMBL" id="CP022753">
    <property type="protein sequence ID" value="ASU82517.1"/>
    <property type="molecule type" value="Genomic_DNA"/>
</dbReference>
<evidence type="ECO:0000313" key="1">
    <source>
        <dbReference type="EMBL" id="ASU82517.1"/>
    </source>
</evidence>
<organism evidence="1 2">
    <name type="scientific">Nocardiopsis gilva YIM 90087</name>
    <dbReference type="NCBI Taxonomy" id="1235441"/>
    <lineage>
        <taxon>Bacteria</taxon>
        <taxon>Bacillati</taxon>
        <taxon>Actinomycetota</taxon>
        <taxon>Actinomycetes</taxon>
        <taxon>Streptosporangiales</taxon>
        <taxon>Nocardiopsidaceae</taxon>
        <taxon>Nocardiopsis</taxon>
    </lineage>
</organism>
<dbReference type="Proteomes" id="UP000215005">
    <property type="component" value="Chromosome"/>
</dbReference>
<sequence length="81" mass="9010">MYRIAISHVDNPGRKITPTHQDTARTVEDAVSVVRKWLHPLDSSPILTDDVQQAVNIADFRVDIADTTPGQVYRVVIAPSM</sequence>
<name>A0A223S365_9ACTN</name>
<dbReference type="AlphaFoldDB" id="A0A223S365"/>
<dbReference type="OrthoDB" id="3430648at2"/>
<protein>
    <submittedName>
        <fullName evidence="1">Uncharacterized protein</fullName>
    </submittedName>
</protein>
<keyword evidence="2" id="KW-1185">Reference proteome</keyword>
<accession>A0A223S365</accession>
<gene>
    <name evidence="1" type="ORF">CDO52_06725</name>
</gene>
<evidence type="ECO:0000313" key="2">
    <source>
        <dbReference type="Proteomes" id="UP000215005"/>
    </source>
</evidence>
<dbReference type="RefSeq" id="WP_017619886.1">
    <property type="nucleotide sequence ID" value="NZ_ANBG01000274.1"/>
</dbReference>
<reference evidence="1 2" key="1">
    <citation type="submission" date="2017-08" db="EMBL/GenBank/DDBJ databases">
        <title>The complete genome sequence of Nocardiopsis gilva YIM 90087.</title>
        <authorList>
            <person name="Yin M."/>
            <person name="Tang S."/>
        </authorList>
    </citation>
    <scope>NUCLEOTIDE SEQUENCE [LARGE SCALE GENOMIC DNA]</scope>
    <source>
        <strain evidence="1 2">YIM 90087</strain>
    </source>
</reference>
<proteinExistence type="predicted"/>